<evidence type="ECO:0000259" key="1">
    <source>
        <dbReference type="Pfam" id="PF00534"/>
    </source>
</evidence>
<sequence>MKKVIYYVDSMAPSGGIERVISTLLFKLHGRIEIVLLTKDFEKSFYPIPADVKCLSLRIKQGKYESVKAIRIRNIAISLFDEIKKLSDFLKSTEYDLFYCTHPISVLAYRLAGGDSERLIISEHGSHGAYNIVYRTIKKFLYLKCKSYIVPTLSDTDYYNSIGIPAKYIPHFRPNLDYSQKDRRLKQVLNVGRLTDDKQQGLLIDIWNDVLNENPNLSDWSLIILGSGENSGFLRKKIATSKFASTILIVDATPDIVKYYKRSSIFALTSRFEGFGMVLIEAMSFGLPVISFDCPSGPRDIINIRNGYLVPCFNKQLYSNHLQDLMVNDALREEISQRAFNEGKKWDSELITNKWLEVLK</sequence>
<dbReference type="Pfam" id="PF00534">
    <property type="entry name" value="Glycos_transf_1"/>
    <property type="match status" value="1"/>
</dbReference>
<evidence type="ECO:0000313" key="2">
    <source>
        <dbReference type="EMBL" id="SON51006.1"/>
    </source>
</evidence>
<dbReference type="SUPFAM" id="SSF53756">
    <property type="entry name" value="UDP-Glycosyltransferase/glycogen phosphorylase"/>
    <property type="match status" value="1"/>
</dbReference>
<dbReference type="PANTHER" id="PTHR12526:SF630">
    <property type="entry name" value="GLYCOSYLTRANSFERASE"/>
    <property type="match status" value="1"/>
</dbReference>
<dbReference type="KEGG" id="vta:A3040"/>
<gene>
    <name evidence="2" type="primary">wafY</name>
    <name evidence="2" type="ORF">VTAP4600_A3040</name>
</gene>
<feature type="domain" description="Glycosyl transferase family 1" evidence="1">
    <location>
        <begin position="181"/>
        <end position="340"/>
    </location>
</feature>
<dbReference type="AlphaFoldDB" id="A0A2N8ZGJ1"/>
<name>A0A2N8ZGJ1_9VIBR</name>
<keyword evidence="3" id="KW-1185">Reference proteome</keyword>
<protein>
    <submittedName>
        <fullName evidence="2">WafY</fullName>
    </submittedName>
</protein>
<reference evidence="2 3" key="1">
    <citation type="submission" date="2017-10" db="EMBL/GenBank/DDBJ databases">
        <authorList>
            <person name="Banno H."/>
            <person name="Chua N.-H."/>
        </authorList>
    </citation>
    <scope>NUCLEOTIDE SEQUENCE [LARGE SCALE GENOMIC DNA]</scope>
    <source>
        <strain evidence="2">Vibrio tapetis CECT4600</strain>
    </source>
</reference>
<dbReference type="GO" id="GO:0016757">
    <property type="term" value="F:glycosyltransferase activity"/>
    <property type="evidence" value="ECO:0007669"/>
    <property type="project" value="InterPro"/>
</dbReference>
<evidence type="ECO:0000313" key="3">
    <source>
        <dbReference type="Proteomes" id="UP000235828"/>
    </source>
</evidence>
<dbReference type="GO" id="GO:1901135">
    <property type="term" value="P:carbohydrate derivative metabolic process"/>
    <property type="evidence" value="ECO:0007669"/>
    <property type="project" value="UniProtKB-ARBA"/>
</dbReference>
<dbReference type="EMBL" id="LT960611">
    <property type="protein sequence ID" value="SON51006.1"/>
    <property type="molecule type" value="Genomic_DNA"/>
</dbReference>
<organism evidence="2 3">
    <name type="scientific">Vibrio tapetis subsp. tapetis</name>
    <dbReference type="NCBI Taxonomy" id="1671868"/>
    <lineage>
        <taxon>Bacteria</taxon>
        <taxon>Pseudomonadati</taxon>
        <taxon>Pseudomonadota</taxon>
        <taxon>Gammaproteobacteria</taxon>
        <taxon>Vibrionales</taxon>
        <taxon>Vibrionaceae</taxon>
        <taxon>Vibrio</taxon>
    </lineage>
</organism>
<accession>A0A2N8ZGJ1</accession>
<dbReference type="InterPro" id="IPR001296">
    <property type="entry name" value="Glyco_trans_1"/>
</dbReference>
<dbReference type="Gene3D" id="3.40.50.2000">
    <property type="entry name" value="Glycogen Phosphorylase B"/>
    <property type="match status" value="2"/>
</dbReference>
<dbReference type="RefSeq" id="WP_102523397.1">
    <property type="nucleotide sequence ID" value="NZ_LT960611.1"/>
</dbReference>
<dbReference type="PANTHER" id="PTHR12526">
    <property type="entry name" value="GLYCOSYLTRANSFERASE"/>
    <property type="match status" value="1"/>
</dbReference>
<proteinExistence type="predicted"/>
<dbReference type="Proteomes" id="UP000235828">
    <property type="component" value="Chromosome A"/>
</dbReference>
<dbReference type="OrthoDB" id="9792269at2"/>